<organism evidence="1 2">
    <name type="scientific">Marvinbryantia formatexigens DSM 14469</name>
    <dbReference type="NCBI Taxonomy" id="478749"/>
    <lineage>
        <taxon>Bacteria</taxon>
        <taxon>Bacillati</taxon>
        <taxon>Bacillota</taxon>
        <taxon>Clostridia</taxon>
        <taxon>Lachnospirales</taxon>
        <taxon>Lachnospiraceae</taxon>
        <taxon>Marvinbryantia</taxon>
    </lineage>
</organism>
<evidence type="ECO:0000313" key="2">
    <source>
        <dbReference type="Proteomes" id="UP000005561"/>
    </source>
</evidence>
<reference evidence="1" key="1">
    <citation type="submission" date="2009-07" db="EMBL/GenBank/DDBJ databases">
        <authorList>
            <person name="Weinstock G."/>
            <person name="Sodergren E."/>
            <person name="Clifton S."/>
            <person name="Fulton L."/>
            <person name="Fulton B."/>
            <person name="Courtney L."/>
            <person name="Fronick C."/>
            <person name="Harrison M."/>
            <person name="Strong C."/>
            <person name="Farmer C."/>
            <person name="Delahaunty K."/>
            <person name="Markovic C."/>
            <person name="Hall O."/>
            <person name="Minx P."/>
            <person name="Tomlinson C."/>
            <person name="Mitreva M."/>
            <person name="Nelson J."/>
            <person name="Hou S."/>
            <person name="Wollam A."/>
            <person name="Pepin K.H."/>
            <person name="Johnson M."/>
            <person name="Bhonagiri V."/>
            <person name="Nash W.E."/>
            <person name="Warren W."/>
            <person name="Chinwalla A."/>
            <person name="Mardis E.R."/>
            <person name="Wilson R.K."/>
        </authorList>
    </citation>
    <scope>NUCLEOTIDE SEQUENCE [LARGE SCALE GENOMIC DNA]</scope>
    <source>
        <strain evidence="1">DSM 14469</strain>
    </source>
</reference>
<comment type="caution">
    <text evidence="1">The sequence shown here is derived from an EMBL/GenBank/DDBJ whole genome shotgun (WGS) entry which is preliminary data.</text>
</comment>
<evidence type="ECO:0000313" key="1">
    <source>
        <dbReference type="EMBL" id="EET62882.1"/>
    </source>
</evidence>
<protein>
    <submittedName>
        <fullName evidence="1">Uncharacterized protein</fullName>
    </submittedName>
</protein>
<dbReference type="EMBL" id="ACCL02000001">
    <property type="protein sequence ID" value="EET62882.1"/>
    <property type="molecule type" value="Genomic_DNA"/>
</dbReference>
<name>C6L9E3_9FIRM</name>
<gene>
    <name evidence="1" type="ORF">BRYFOR_05233</name>
</gene>
<accession>C6L9E3</accession>
<dbReference type="AlphaFoldDB" id="C6L9E3"/>
<proteinExistence type="predicted"/>
<keyword evidence="2" id="KW-1185">Reference proteome</keyword>
<dbReference type="Proteomes" id="UP000005561">
    <property type="component" value="Unassembled WGS sequence"/>
</dbReference>
<sequence length="90" mass="10020">MPGPVFVLRPVRLLTLARSGFCPAPGQAFDPCPVRFLLFVRSGFILHAVRLLPSLIFDAPGGKIRKTTDFCRQPDSLSKLPQKIYVIVVR</sequence>